<evidence type="ECO:0008006" key="2">
    <source>
        <dbReference type="Google" id="ProtNLM"/>
    </source>
</evidence>
<dbReference type="InterPro" id="IPR012032">
    <property type="entry name" value="UCP006598"/>
</dbReference>
<dbReference type="EMBL" id="LNQE01001737">
    <property type="protein sequence ID" value="KUG10708.1"/>
    <property type="molecule type" value="Genomic_DNA"/>
</dbReference>
<protein>
    <recommendedName>
        <fullName evidence="2">DUF2117 domain-containing protein</fullName>
    </recommendedName>
</protein>
<dbReference type="Pfam" id="PF09890">
    <property type="entry name" value="DUF2117"/>
    <property type="match status" value="1"/>
</dbReference>
<dbReference type="AlphaFoldDB" id="A0A0W8EQ11"/>
<comment type="caution">
    <text evidence="1">The sequence shown here is derived from an EMBL/GenBank/DDBJ whole genome shotgun (WGS) entry which is preliminary data.</text>
</comment>
<organism evidence="1">
    <name type="scientific">hydrocarbon metagenome</name>
    <dbReference type="NCBI Taxonomy" id="938273"/>
    <lineage>
        <taxon>unclassified sequences</taxon>
        <taxon>metagenomes</taxon>
        <taxon>ecological metagenomes</taxon>
    </lineage>
</organism>
<accession>A0A0W8EQ11</accession>
<gene>
    <name evidence="1" type="ORF">ASZ90_016531</name>
</gene>
<name>A0A0W8EQ11_9ZZZZ</name>
<sequence>MPDPRPELCTLVLHGPEVFDAGDVVFLVERLRPSRIIVSGVMGRTAAEESGIPCEFISVPPSRVLRDLDGSALLANHGKTPLSGRIFGEIVASRLSPLGLVQLECSDGTLYVWNRPVDDFAWHIADKTGYTLKEVSAEGTPACAERSIRGCVAGEPVYIDGIVIGHATGPDVVIRAVNGEIVPLSGLVPKPHGLEKISGNRYTDLSRVWCKSGQIRTGSPAPGRQRPATGRVLFLDHCGHQMYTRLTPGICGIVSVGDDTTTVCGHIAAHLGIPVFGIVDGDQDDIVSASFAPGSIIAHAVRERDDDIGDEIGGMIPDGLVAWDDLVERLIRHLGERVRITHPAE</sequence>
<proteinExistence type="predicted"/>
<reference evidence="1" key="1">
    <citation type="journal article" date="2015" name="Proc. Natl. Acad. Sci. U.S.A.">
        <title>Networks of energetic and metabolic interactions define dynamics in microbial communities.</title>
        <authorList>
            <person name="Embree M."/>
            <person name="Liu J.K."/>
            <person name="Al-Bassam M.M."/>
            <person name="Zengler K."/>
        </authorList>
    </citation>
    <scope>NUCLEOTIDE SEQUENCE</scope>
</reference>
<evidence type="ECO:0000313" key="1">
    <source>
        <dbReference type="EMBL" id="KUG10708.1"/>
    </source>
</evidence>